<dbReference type="InterPro" id="IPR029062">
    <property type="entry name" value="Class_I_gatase-like"/>
</dbReference>
<gene>
    <name evidence="5" type="ORF">HMPREF1630_08205</name>
</gene>
<keyword evidence="3" id="KW-0378">Hydrolase</keyword>
<evidence type="ECO:0000256" key="1">
    <source>
        <dbReference type="ARBA" id="ARBA00006534"/>
    </source>
</evidence>
<keyword evidence="4" id="KW-0720">Serine protease</keyword>
<accession>A0A095Y9H6</accession>
<evidence type="ECO:0000256" key="4">
    <source>
        <dbReference type="ARBA" id="ARBA00022825"/>
    </source>
</evidence>
<comment type="similarity">
    <text evidence="1">Belongs to the peptidase S51 family.</text>
</comment>
<dbReference type="PANTHER" id="PTHR20842">
    <property type="entry name" value="PROTEASE S51 ALPHA-ASPARTYL DIPEPTIDASE"/>
    <property type="match status" value="1"/>
</dbReference>
<dbReference type="AlphaFoldDB" id="A0A095Y9H6"/>
<dbReference type="OrthoDB" id="9778515at2"/>
<sequence>MIIAIGGGEVSQNQTYEIDKFIVESSKKENPNFLFIPTASKDAEPYIKTIKELYESLGCKTDTLHLSNVEVNREDVNQKIEKADIIYVGGGNTAYMMEVWKQYSIDKELIKAYTSGKVLAGLSAGSICWFIAGHSDSEFIEDVENPKHKWVKGLGIIPYLHCPHYDEPERAGFDEFFNGQVADAIAIENQAAVVWDNYEIKVIKANNSKNAYRLSWSDTGLNKEVLY</sequence>
<dbReference type="EMBL" id="JRMW01000041">
    <property type="protein sequence ID" value="KGF03252.1"/>
    <property type="molecule type" value="Genomic_DNA"/>
</dbReference>
<dbReference type="SUPFAM" id="SSF52317">
    <property type="entry name" value="Class I glutamine amidotransferase-like"/>
    <property type="match status" value="1"/>
</dbReference>
<organism evidence="5 6">
    <name type="scientific">Anaerococcus lactolyticus S7-1-13</name>
    <dbReference type="NCBI Taxonomy" id="1284686"/>
    <lineage>
        <taxon>Bacteria</taxon>
        <taxon>Bacillati</taxon>
        <taxon>Bacillota</taxon>
        <taxon>Tissierellia</taxon>
        <taxon>Tissierellales</taxon>
        <taxon>Peptoniphilaceae</taxon>
        <taxon>Anaerococcus</taxon>
    </lineage>
</organism>
<evidence type="ECO:0000256" key="2">
    <source>
        <dbReference type="ARBA" id="ARBA00022670"/>
    </source>
</evidence>
<name>A0A095Y9H6_9FIRM</name>
<evidence type="ECO:0000313" key="6">
    <source>
        <dbReference type="Proteomes" id="UP000029579"/>
    </source>
</evidence>
<dbReference type="CDD" id="cd03146">
    <property type="entry name" value="GAT1_Peptidase_E"/>
    <property type="match status" value="1"/>
</dbReference>
<proteinExistence type="inferred from homology"/>
<dbReference type="PANTHER" id="PTHR20842:SF0">
    <property type="entry name" value="ALPHA-ASPARTYL DIPEPTIDASE"/>
    <property type="match status" value="1"/>
</dbReference>
<protein>
    <submittedName>
        <fullName evidence="5">Dipeptidase</fullName>
    </submittedName>
</protein>
<keyword evidence="2" id="KW-0645">Protease</keyword>
<evidence type="ECO:0000256" key="3">
    <source>
        <dbReference type="ARBA" id="ARBA00022801"/>
    </source>
</evidence>
<dbReference type="GO" id="GO:0006508">
    <property type="term" value="P:proteolysis"/>
    <property type="evidence" value="ECO:0007669"/>
    <property type="project" value="UniProtKB-KW"/>
</dbReference>
<dbReference type="InterPro" id="IPR005320">
    <property type="entry name" value="Peptidase_S51"/>
</dbReference>
<comment type="caution">
    <text evidence="5">The sequence shown here is derived from an EMBL/GenBank/DDBJ whole genome shotgun (WGS) entry which is preliminary data.</text>
</comment>
<dbReference type="Pfam" id="PF03575">
    <property type="entry name" value="Peptidase_S51"/>
    <property type="match status" value="1"/>
</dbReference>
<dbReference type="GO" id="GO:0008236">
    <property type="term" value="F:serine-type peptidase activity"/>
    <property type="evidence" value="ECO:0007669"/>
    <property type="project" value="UniProtKB-KW"/>
</dbReference>
<dbReference type="Gene3D" id="3.40.50.880">
    <property type="match status" value="1"/>
</dbReference>
<dbReference type="RefSeq" id="WP_037328603.1">
    <property type="nucleotide sequence ID" value="NZ_JRMW01000041.1"/>
</dbReference>
<dbReference type="eggNOG" id="COG3340">
    <property type="taxonomic scope" value="Bacteria"/>
</dbReference>
<evidence type="ECO:0000313" key="5">
    <source>
        <dbReference type="EMBL" id="KGF03252.1"/>
    </source>
</evidence>
<dbReference type="Proteomes" id="UP000029579">
    <property type="component" value="Unassembled WGS sequence"/>
</dbReference>
<reference evidence="5 6" key="1">
    <citation type="submission" date="2014-07" db="EMBL/GenBank/DDBJ databases">
        <authorList>
            <person name="McCorrison J."/>
            <person name="Sanka R."/>
            <person name="Torralba M."/>
            <person name="Gillis M."/>
            <person name="Haft D.H."/>
            <person name="Methe B."/>
            <person name="Sutton G."/>
            <person name="Nelson K.E."/>
        </authorList>
    </citation>
    <scope>NUCLEOTIDE SEQUENCE [LARGE SCALE GENOMIC DNA]</scope>
    <source>
        <strain evidence="5 6">S7-1-13</strain>
    </source>
</reference>